<feature type="transmembrane region" description="Helical" evidence="7">
    <location>
        <begin position="72"/>
        <end position="92"/>
    </location>
</feature>
<dbReference type="SUPFAM" id="SSF90123">
    <property type="entry name" value="ABC transporter transmembrane region"/>
    <property type="match status" value="1"/>
</dbReference>
<dbReference type="InterPro" id="IPR036640">
    <property type="entry name" value="ABC1_TM_sf"/>
</dbReference>
<dbReference type="Gene3D" id="3.40.50.300">
    <property type="entry name" value="P-loop containing nucleotide triphosphate hydrolases"/>
    <property type="match status" value="1"/>
</dbReference>
<dbReference type="PANTHER" id="PTHR43394">
    <property type="entry name" value="ATP-DEPENDENT PERMEASE MDL1, MITOCHONDRIAL"/>
    <property type="match status" value="1"/>
</dbReference>
<dbReference type="STRING" id="1764295.A0A5B8MSB1"/>
<dbReference type="InterPro" id="IPR039421">
    <property type="entry name" value="Type_1_exporter"/>
</dbReference>
<evidence type="ECO:0000313" key="10">
    <source>
        <dbReference type="EMBL" id="QDZ22182.1"/>
    </source>
</evidence>
<reference evidence="10 11" key="1">
    <citation type="submission" date="2018-07" db="EMBL/GenBank/DDBJ databases">
        <title>The complete nuclear genome of the prasinophyte Chloropicon primus (CCMP1205).</title>
        <authorList>
            <person name="Pombert J.-F."/>
            <person name="Otis C."/>
            <person name="Turmel M."/>
            <person name="Lemieux C."/>
        </authorList>
    </citation>
    <scope>NUCLEOTIDE SEQUENCE [LARGE SCALE GENOMIC DNA]</scope>
    <source>
        <strain evidence="10 11">CCMP1205</strain>
    </source>
</reference>
<evidence type="ECO:0000256" key="1">
    <source>
        <dbReference type="ARBA" id="ARBA00004141"/>
    </source>
</evidence>
<evidence type="ECO:0000256" key="2">
    <source>
        <dbReference type="ARBA" id="ARBA00022692"/>
    </source>
</evidence>
<dbReference type="InterPro" id="IPR003593">
    <property type="entry name" value="AAA+_ATPase"/>
</dbReference>
<dbReference type="Gene3D" id="1.20.1560.10">
    <property type="entry name" value="ABC transporter type 1, transmembrane domain"/>
    <property type="match status" value="1"/>
</dbReference>
<comment type="subcellular location">
    <subcellularLocation>
        <location evidence="1">Membrane</location>
        <topology evidence="1">Multi-pass membrane protein</topology>
    </subcellularLocation>
</comment>
<dbReference type="PROSITE" id="PS50893">
    <property type="entry name" value="ABC_TRANSPORTER_2"/>
    <property type="match status" value="1"/>
</dbReference>
<keyword evidence="3" id="KW-0547">Nucleotide-binding</keyword>
<evidence type="ECO:0000256" key="3">
    <source>
        <dbReference type="ARBA" id="ARBA00022741"/>
    </source>
</evidence>
<sequence length="613" mass="66577">MRKRGRCWMSEGDQALVDLLRRSLRQYTPLTWVKFSFAILGTIGANLCFLALPMQVPTLVAALDSPSSSSSSASLLSGCLSMVTLYLLRVVLSHGGRHCLESVGVLTLLNIQGEIFSSAQRLTVEDFEMRFGLGDVLGVLEHDAAVIRDVLTVNLERVLTGLIYVVGGIYLCLVISTFLTVVIFCAILPIGLASVFLKKISETFGKRLSEKRSLVVSREREILGCARLVRSHRMEREEERSYRRLGEEYNEEANRYSAFMSICKGGSGLTHSFALMMIIYFGVSQASTKDGLGSGQLVALINIVVEIGKHLEGAVQNYLLISAAGGNAKKIRRILDAATHSEDIQRGQGDGPSEIDRIKDSPSACILELRGCTYLYNDEGTTRGVENISFEAKPGEILCLVGPSGCGKSTTLDLVALFRPCQAGKILFHGVDTADLSLGSCRSLVSWVGQTNPIVPGTSIRDNIAYGMHLASDEDVLEAIKLSACDDFLDASNLHQSFDHGFNLSGGQRARVSIARGLLKVLKGDAKILLLDEACANLDAVSESSLLSSIRTIVKTHRIACLFVTHRMNHTAKIADKVLVLKGGRLREEGTHVELSARKGIYSTLLAASSESF</sequence>
<dbReference type="Proteomes" id="UP000316726">
    <property type="component" value="Chromosome 7"/>
</dbReference>
<dbReference type="AlphaFoldDB" id="A0A5B8MSB1"/>
<keyword evidence="11" id="KW-1185">Reference proteome</keyword>
<dbReference type="InterPro" id="IPR017871">
    <property type="entry name" value="ABC_transporter-like_CS"/>
</dbReference>
<keyword evidence="6 7" id="KW-0472">Membrane</keyword>
<dbReference type="GO" id="GO:0005524">
    <property type="term" value="F:ATP binding"/>
    <property type="evidence" value="ECO:0007669"/>
    <property type="project" value="UniProtKB-KW"/>
</dbReference>
<evidence type="ECO:0000259" key="9">
    <source>
        <dbReference type="PROSITE" id="PS50929"/>
    </source>
</evidence>
<dbReference type="InterPro" id="IPR027417">
    <property type="entry name" value="P-loop_NTPase"/>
</dbReference>
<evidence type="ECO:0000256" key="4">
    <source>
        <dbReference type="ARBA" id="ARBA00022840"/>
    </source>
</evidence>
<dbReference type="InterPro" id="IPR003439">
    <property type="entry name" value="ABC_transporter-like_ATP-bd"/>
</dbReference>
<organism evidence="10 11">
    <name type="scientific">Chloropicon primus</name>
    <dbReference type="NCBI Taxonomy" id="1764295"/>
    <lineage>
        <taxon>Eukaryota</taxon>
        <taxon>Viridiplantae</taxon>
        <taxon>Chlorophyta</taxon>
        <taxon>Chloropicophyceae</taxon>
        <taxon>Chloropicales</taxon>
        <taxon>Chloropicaceae</taxon>
        <taxon>Chloropicon</taxon>
    </lineage>
</organism>
<dbReference type="OrthoDB" id="6500128at2759"/>
<dbReference type="PROSITE" id="PS50929">
    <property type="entry name" value="ABC_TM1F"/>
    <property type="match status" value="1"/>
</dbReference>
<dbReference type="GO" id="GO:0015421">
    <property type="term" value="F:ABC-type oligopeptide transporter activity"/>
    <property type="evidence" value="ECO:0007669"/>
    <property type="project" value="TreeGrafter"/>
</dbReference>
<keyword evidence="2 7" id="KW-0812">Transmembrane</keyword>
<evidence type="ECO:0000256" key="5">
    <source>
        <dbReference type="ARBA" id="ARBA00022989"/>
    </source>
</evidence>
<evidence type="ECO:0000259" key="8">
    <source>
        <dbReference type="PROSITE" id="PS50893"/>
    </source>
</evidence>
<keyword evidence="4" id="KW-0067">ATP-binding</keyword>
<feature type="domain" description="ABC transporter" evidence="8">
    <location>
        <begin position="367"/>
        <end position="608"/>
    </location>
</feature>
<dbReference type="Pfam" id="PF00664">
    <property type="entry name" value="ABC_membrane"/>
    <property type="match status" value="1"/>
</dbReference>
<dbReference type="PROSITE" id="PS00211">
    <property type="entry name" value="ABC_TRANSPORTER_1"/>
    <property type="match status" value="1"/>
</dbReference>
<accession>A0A5B8MSB1</accession>
<dbReference type="SUPFAM" id="SSF52540">
    <property type="entry name" value="P-loop containing nucleoside triphosphate hydrolases"/>
    <property type="match status" value="1"/>
</dbReference>
<dbReference type="GO" id="GO:0016887">
    <property type="term" value="F:ATP hydrolysis activity"/>
    <property type="evidence" value="ECO:0007669"/>
    <property type="project" value="InterPro"/>
</dbReference>
<proteinExistence type="predicted"/>
<dbReference type="EMBL" id="CP031040">
    <property type="protein sequence ID" value="QDZ22182.1"/>
    <property type="molecule type" value="Genomic_DNA"/>
</dbReference>
<evidence type="ECO:0000256" key="7">
    <source>
        <dbReference type="SAM" id="Phobius"/>
    </source>
</evidence>
<dbReference type="InterPro" id="IPR011527">
    <property type="entry name" value="ABC1_TM_dom"/>
</dbReference>
<dbReference type="PANTHER" id="PTHR43394:SF1">
    <property type="entry name" value="ATP-BINDING CASSETTE SUB-FAMILY B MEMBER 10, MITOCHONDRIAL"/>
    <property type="match status" value="1"/>
</dbReference>
<protein>
    <submittedName>
        <fullName evidence="10">ABC transporter</fullName>
    </submittedName>
</protein>
<dbReference type="SMART" id="SM00382">
    <property type="entry name" value="AAA"/>
    <property type="match status" value="1"/>
</dbReference>
<feature type="transmembrane region" description="Helical" evidence="7">
    <location>
        <begin position="31"/>
        <end position="52"/>
    </location>
</feature>
<keyword evidence="5 7" id="KW-1133">Transmembrane helix</keyword>
<name>A0A5B8MSB1_9CHLO</name>
<evidence type="ECO:0000256" key="6">
    <source>
        <dbReference type="ARBA" id="ARBA00023136"/>
    </source>
</evidence>
<evidence type="ECO:0000313" key="11">
    <source>
        <dbReference type="Proteomes" id="UP000316726"/>
    </source>
</evidence>
<gene>
    <name evidence="10" type="ORF">A3770_07p47000</name>
</gene>
<feature type="domain" description="ABC transmembrane type-1" evidence="9">
    <location>
        <begin position="37"/>
        <end position="323"/>
    </location>
</feature>
<dbReference type="Pfam" id="PF00005">
    <property type="entry name" value="ABC_tran"/>
    <property type="match status" value="1"/>
</dbReference>
<dbReference type="GO" id="GO:0016020">
    <property type="term" value="C:membrane"/>
    <property type="evidence" value="ECO:0007669"/>
    <property type="project" value="UniProtKB-SubCell"/>
</dbReference>
<feature type="transmembrane region" description="Helical" evidence="7">
    <location>
        <begin position="162"/>
        <end position="192"/>
    </location>
</feature>